<keyword evidence="2 4" id="KW-0238">DNA-binding</keyword>
<dbReference type="PRINTS" id="PR00455">
    <property type="entry name" value="HTHTETR"/>
</dbReference>
<name>A0ABR9K1X1_9ACTN</name>
<dbReference type="Gene3D" id="1.10.357.10">
    <property type="entry name" value="Tetracycline Repressor, domain 2"/>
    <property type="match status" value="1"/>
</dbReference>
<evidence type="ECO:0000256" key="2">
    <source>
        <dbReference type="ARBA" id="ARBA00023125"/>
    </source>
</evidence>
<dbReference type="PROSITE" id="PS50977">
    <property type="entry name" value="HTH_TETR_2"/>
    <property type="match status" value="1"/>
</dbReference>
<feature type="region of interest" description="Disordered" evidence="5">
    <location>
        <begin position="1"/>
        <end position="42"/>
    </location>
</feature>
<accession>A0ABR9K1X1</accession>
<dbReference type="SUPFAM" id="SSF48498">
    <property type="entry name" value="Tetracyclin repressor-like, C-terminal domain"/>
    <property type="match status" value="1"/>
</dbReference>
<dbReference type="InterPro" id="IPR036271">
    <property type="entry name" value="Tet_transcr_reg_TetR-rel_C_sf"/>
</dbReference>
<dbReference type="RefSeq" id="WP_192762828.1">
    <property type="nucleotide sequence ID" value="NZ_JADBDZ010000001.1"/>
</dbReference>
<keyword evidence="1" id="KW-0805">Transcription regulation</keyword>
<gene>
    <name evidence="7" type="ORF">H4W34_006678</name>
</gene>
<organism evidence="7 8">
    <name type="scientific">Actinomadura algeriensis</name>
    <dbReference type="NCBI Taxonomy" id="1679523"/>
    <lineage>
        <taxon>Bacteria</taxon>
        <taxon>Bacillati</taxon>
        <taxon>Actinomycetota</taxon>
        <taxon>Actinomycetes</taxon>
        <taxon>Streptosporangiales</taxon>
        <taxon>Thermomonosporaceae</taxon>
        <taxon>Actinomadura</taxon>
    </lineage>
</organism>
<evidence type="ECO:0000256" key="3">
    <source>
        <dbReference type="ARBA" id="ARBA00023163"/>
    </source>
</evidence>
<proteinExistence type="predicted"/>
<evidence type="ECO:0000256" key="5">
    <source>
        <dbReference type="SAM" id="MobiDB-lite"/>
    </source>
</evidence>
<sequence>MTTDDARAARAPRAGTRAPGDGEPDGKPAPGGEARSPKGRRTRLRLLDAGKTVFERDGFLKAKISDIAAEAGMSHGSFYHYFDSKEQIFREVAARVEDRLLDVDDLERAAGGSRDPVARIRAANLWYLDAYRREAGIMRVIEEVSRYDDEVRAVRVKRDGALADRIESAIVRLQEQGRADERVDGRYAAMALGGMVARFAEQMFVAGGAFEFDESVEQLTLLWANSIGLTEATPED</sequence>
<dbReference type="InterPro" id="IPR009057">
    <property type="entry name" value="Homeodomain-like_sf"/>
</dbReference>
<dbReference type="InterPro" id="IPR050109">
    <property type="entry name" value="HTH-type_TetR-like_transc_reg"/>
</dbReference>
<dbReference type="PANTHER" id="PTHR30055">
    <property type="entry name" value="HTH-TYPE TRANSCRIPTIONAL REGULATOR RUTR"/>
    <property type="match status" value="1"/>
</dbReference>
<dbReference type="InterPro" id="IPR001647">
    <property type="entry name" value="HTH_TetR"/>
</dbReference>
<feature type="DNA-binding region" description="H-T-H motif" evidence="4">
    <location>
        <begin position="63"/>
        <end position="82"/>
    </location>
</feature>
<evidence type="ECO:0000259" key="6">
    <source>
        <dbReference type="PROSITE" id="PS50977"/>
    </source>
</evidence>
<protein>
    <submittedName>
        <fullName evidence="7">AcrR family transcriptional regulator</fullName>
    </submittedName>
</protein>
<evidence type="ECO:0000313" key="7">
    <source>
        <dbReference type="EMBL" id="MBE1536845.1"/>
    </source>
</evidence>
<reference evidence="7 8" key="1">
    <citation type="submission" date="2020-10" db="EMBL/GenBank/DDBJ databases">
        <title>Sequencing the genomes of 1000 actinobacteria strains.</title>
        <authorList>
            <person name="Klenk H.-P."/>
        </authorList>
    </citation>
    <scope>NUCLEOTIDE SEQUENCE [LARGE SCALE GENOMIC DNA]</scope>
    <source>
        <strain evidence="7 8">DSM 46744</strain>
    </source>
</reference>
<dbReference type="SUPFAM" id="SSF46689">
    <property type="entry name" value="Homeodomain-like"/>
    <property type="match status" value="1"/>
</dbReference>
<dbReference type="Gene3D" id="1.10.10.60">
    <property type="entry name" value="Homeodomain-like"/>
    <property type="match status" value="1"/>
</dbReference>
<evidence type="ECO:0000256" key="1">
    <source>
        <dbReference type="ARBA" id="ARBA00023015"/>
    </source>
</evidence>
<feature type="compositionally biased region" description="Low complexity" evidence="5">
    <location>
        <begin position="9"/>
        <end position="21"/>
    </location>
</feature>
<feature type="domain" description="HTH tetR-type" evidence="6">
    <location>
        <begin position="40"/>
        <end position="100"/>
    </location>
</feature>
<dbReference type="Pfam" id="PF00440">
    <property type="entry name" value="TetR_N"/>
    <property type="match status" value="1"/>
</dbReference>
<evidence type="ECO:0000313" key="8">
    <source>
        <dbReference type="Proteomes" id="UP000627838"/>
    </source>
</evidence>
<dbReference type="EMBL" id="JADBDZ010000001">
    <property type="protein sequence ID" value="MBE1536845.1"/>
    <property type="molecule type" value="Genomic_DNA"/>
</dbReference>
<keyword evidence="8" id="KW-1185">Reference proteome</keyword>
<evidence type="ECO:0000256" key="4">
    <source>
        <dbReference type="PROSITE-ProRule" id="PRU00335"/>
    </source>
</evidence>
<dbReference type="Proteomes" id="UP000627838">
    <property type="component" value="Unassembled WGS sequence"/>
</dbReference>
<keyword evidence="3" id="KW-0804">Transcription</keyword>
<dbReference type="PANTHER" id="PTHR30055:SF234">
    <property type="entry name" value="HTH-TYPE TRANSCRIPTIONAL REGULATOR BETI"/>
    <property type="match status" value="1"/>
</dbReference>
<comment type="caution">
    <text evidence="7">The sequence shown here is derived from an EMBL/GenBank/DDBJ whole genome shotgun (WGS) entry which is preliminary data.</text>
</comment>